<keyword evidence="3" id="KW-1185">Reference proteome</keyword>
<feature type="transmembrane region" description="Helical" evidence="1">
    <location>
        <begin position="30"/>
        <end position="49"/>
    </location>
</feature>
<keyword evidence="1" id="KW-1133">Transmembrane helix</keyword>
<dbReference type="AlphaFoldDB" id="A0A1I6G811"/>
<protein>
    <submittedName>
        <fullName evidence="2">Uncharacterized protein</fullName>
    </submittedName>
</protein>
<dbReference type="Proteomes" id="UP000199478">
    <property type="component" value="Unassembled WGS sequence"/>
</dbReference>
<sequence length="52" mass="5476">MPRTTFAIILISVIALAALTVWAISGAGELAPLGILALLALTIALRFWGKKQ</sequence>
<evidence type="ECO:0000313" key="2">
    <source>
        <dbReference type="EMBL" id="SFR38325.1"/>
    </source>
</evidence>
<evidence type="ECO:0000313" key="3">
    <source>
        <dbReference type="Proteomes" id="UP000199478"/>
    </source>
</evidence>
<name>A0A1I6G811_9RHOB</name>
<proteinExistence type="predicted"/>
<organism evidence="2 3">
    <name type="scientific">Yoonia tamlensis</name>
    <dbReference type="NCBI Taxonomy" id="390270"/>
    <lineage>
        <taxon>Bacteria</taxon>
        <taxon>Pseudomonadati</taxon>
        <taxon>Pseudomonadota</taxon>
        <taxon>Alphaproteobacteria</taxon>
        <taxon>Rhodobacterales</taxon>
        <taxon>Paracoccaceae</taxon>
        <taxon>Yoonia</taxon>
    </lineage>
</organism>
<gene>
    <name evidence="2" type="ORF">SAMN04488005_1218</name>
</gene>
<dbReference type="STRING" id="390270.SAMN04488005_1218"/>
<keyword evidence="1" id="KW-0812">Transmembrane</keyword>
<dbReference type="RefSeq" id="WP_165614998.1">
    <property type="nucleotide sequence ID" value="NZ_FOYP01000001.1"/>
</dbReference>
<accession>A0A1I6G811</accession>
<reference evidence="3" key="1">
    <citation type="submission" date="2016-10" db="EMBL/GenBank/DDBJ databases">
        <authorList>
            <person name="Varghese N."/>
            <person name="Submissions S."/>
        </authorList>
    </citation>
    <scope>NUCLEOTIDE SEQUENCE [LARGE SCALE GENOMIC DNA]</scope>
    <source>
        <strain evidence="3">DSM 26879</strain>
    </source>
</reference>
<keyword evidence="1" id="KW-0472">Membrane</keyword>
<evidence type="ECO:0000256" key="1">
    <source>
        <dbReference type="SAM" id="Phobius"/>
    </source>
</evidence>
<feature type="transmembrane region" description="Helical" evidence="1">
    <location>
        <begin position="7"/>
        <end position="24"/>
    </location>
</feature>
<dbReference type="EMBL" id="FOYP01000001">
    <property type="protein sequence ID" value="SFR38325.1"/>
    <property type="molecule type" value="Genomic_DNA"/>
</dbReference>